<evidence type="ECO:0000256" key="2">
    <source>
        <dbReference type="ARBA" id="ARBA00022803"/>
    </source>
</evidence>
<dbReference type="PANTHER" id="PTHR44858:SF1">
    <property type="entry name" value="UDP-N-ACETYLGLUCOSAMINE--PEPTIDE N-ACETYLGLUCOSAMINYLTRANSFERASE SPINDLY-RELATED"/>
    <property type="match status" value="1"/>
</dbReference>
<dbReference type="RefSeq" id="WP_316982060.1">
    <property type="nucleotide sequence ID" value="NZ_CP136521.1"/>
</dbReference>
<dbReference type="Gene3D" id="1.25.40.10">
    <property type="entry name" value="Tetratricopeptide repeat domain"/>
    <property type="match status" value="4"/>
</dbReference>
<keyword evidence="5" id="KW-1185">Reference proteome</keyword>
<proteinExistence type="predicted"/>
<feature type="repeat" description="TPR" evidence="3">
    <location>
        <begin position="84"/>
        <end position="117"/>
    </location>
</feature>
<dbReference type="Pfam" id="PF13181">
    <property type="entry name" value="TPR_8"/>
    <property type="match status" value="2"/>
</dbReference>
<dbReference type="EMBL" id="CP136521">
    <property type="protein sequence ID" value="WOD42326.1"/>
    <property type="molecule type" value="Genomic_DNA"/>
</dbReference>
<keyword evidence="1" id="KW-0677">Repeat</keyword>
<dbReference type="KEGG" id="hws:RNZ46_09980"/>
<accession>A0AA97EIZ6</accession>
<protein>
    <submittedName>
        <fullName evidence="4">Tetratricopeptide repeat protein</fullName>
    </submittedName>
</protein>
<dbReference type="PROSITE" id="PS50005">
    <property type="entry name" value="TPR"/>
    <property type="match status" value="3"/>
</dbReference>
<dbReference type="InterPro" id="IPR050498">
    <property type="entry name" value="Ycf3"/>
</dbReference>
<name>A0AA97EIZ6_9FLAO</name>
<feature type="repeat" description="TPR" evidence="3">
    <location>
        <begin position="185"/>
        <end position="218"/>
    </location>
</feature>
<dbReference type="InterPro" id="IPR013105">
    <property type="entry name" value="TPR_2"/>
</dbReference>
<evidence type="ECO:0000313" key="5">
    <source>
        <dbReference type="Proteomes" id="UP001302486"/>
    </source>
</evidence>
<sequence length="319" mass="36979">MKKIVILILVILPMLCIGQAKKLYRQANRATDDKQKIELLNQVIALEPKHFDAYFYRGIAKNNLGDYHGAILDYTKIIIYKPDADSYFNRGNSKYNLQDYLGAKIDYENALKLDPQFIDAQYNLANTKYYLEDYIGAVIDLTKIIDVVPSEYKFYTQRAHALLALEKYKLALKDFSLAILINPNTETYYNRGVAHLNINYYKQAKIDFDKSLDFDANNASSYFFRGTSHLLLGEYIEAISDFKATLKYNASDYEALLGLALTHYKLNDLKNAKLNLKKAENLLYADTNKPLTVEAFANTYWYKNQFYFFKQNFNALNKI</sequence>
<keyword evidence="2 3" id="KW-0802">TPR repeat</keyword>
<dbReference type="SMART" id="SM00028">
    <property type="entry name" value="TPR"/>
    <property type="match status" value="7"/>
</dbReference>
<dbReference type="InterPro" id="IPR019734">
    <property type="entry name" value="TPR_rpt"/>
</dbReference>
<reference evidence="5" key="1">
    <citation type="submission" date="2024-06" db="EMBL/GenBank/DDBJ databases">
        <title>Hwangdonia haimaensis gen. nov., sp. nov., a member of the family Flavobacteriaceae isolated from the haima cold seep.</title>
        <authorList>
            <person name="Li J."/>
        </authorList>
    </citation>
    <scope>NUCLEOTIDE SEQUENCE [LARGE SCALE GENOMIC DNA]</scope>
    <source>
        <strain evidence="5">SCSIO 19198</strain>
    </source>
</reference>
<dbReference type="SUPFAM" id="SSF48452">
    <property type="entry name" value="TPR-like"/>
    <property type="match status" value="1"/>
</dbReference>
<dbReference type="AlphaFoldDB" id="A0AA97EIZ6"/>
<dbReference type="Pfam" id="PF07719">
    <property type="entry name" value="TPR_2"/>
    <property type="match status" value="1"/>
</dbReference>
<dbReference type="InterPro" id="IPR011990">
    <property type="entry name" value="TPR-like_helical_dom_sf"/>
</dbReference>
<dbReference type="PANTHER" id="PTHR44858">
    <property type="entry name" value="TETRATRICOPEPTIDE REPEAT PROTEIN 6"/>
    <property type="match status" value="1"/>
</dbReference>
<dbReference type="Pfam" id="PF13432">
    <property type="entry name" value="TPR_16"/>
    <property type="match status" value="1"/>
</dbReference>
<dbReference type="Proteomes" id="UP001302486">
    <property type="component" value="Chromosome"/>
</dbReference>
<evidence type="ECO:0000256" key="3">
    <source>
        <dbReference type="PROSITE-ProRule" id="PRU00339"/>
    </source>
</evidence>
<evidence type="ECO:0000256" key="1">
    <source>
        <dbReference type="ARBA" id="ARBA00022737"/>
    </source>
</evidence>
<evidence type="ECO:0000313" key="4">
    <source>
        <dbReference type="EMBL" id="WOD42326.1"/>
    </source>
</evidence>
<gene>
    <name evidence="4" type="ORF">RNZ46_09980</name>
</gene>
<feature type="repeat" description="TPR" evidence="3">
    <location>
        <begin position="219"/>
        <end position="252"/>
    </location>
</feature>
<organism evidence="4 5">
    <name type="scientific">Hwangdonia lutea</name>
    <dbReference type="NCBI Taxonomy" id="3075823"/>
    <lineage>
        <taxon>Bacteria</taxon>
        <taxon>Pseudomonadati</taxon>
        <taxon>Bacteroidota</taxon>
        <taxon>Flavobacteriia</taxon>
        <taxon>Flavobacteriales</taxon>
        <taxon>Flavobacteriaceae</taxon>
        <taxon>Hwangdonia</taxon>
    </lineage>
</organism>